<dbReference type="GO" id="GO:0005829">
    <property type="term" value="C:cytosol"/>
    <property type="evidence" value="ECO:0007669"/>
    <property type="project" value="TreeGrafter"/>
</dbReference>
<reference evidence="1 2" key="1">
    <citation type="submission" date="2019-07" db="EMBL/GenBank/DDBJ databases">
        <authorList>
            <person name="Hibberd C M."/>
            <person name="Gehrig L. J."/>
            <person name="Chang H.-W."/>
            <person name="Venkatesh S."/>
        </authorList>
    </citation>
    <scope>NUCLEOTIDE SEQUENCE [LARGE SCALE GENOMIC DNA]</scope>
    <source>
        <strain evidence="1">Blautia_luti_SSTS_Bg7063</strain>
    </source>
</reference>
<dbReference type="InterPro" id="IPR029062">
    <property type="entry name" value="Class_I_gatase-like"/>
</dbReference>
<gene>
    <name evidence="1" type="ORF">RSSSTS7063_02375</name>
</gene>
<evidence type="ECO:0000313" key="1">
    <source>
        <dbReference type="EMBL" id="VUX32132.1"/>
    </source>
</evidence>
<dbReference type="InterPro" id="IPR011697">
    <property type="entry name" value="Peptidase_C26"/>
</dbReference>
<dbReference type="EC" id="2.4.2.-" evidence="1"/>
<dbReference type="GO" id="GO:0016757">
    <property type="term" value="F:glycosyltransferase activity"/>
    <property type="evidence" value="ECO:0007669"/>
    <property type="project" value="UniProtKB-KW"/>
</dbReference>
<accession>A0A564VJZ6</accession>
<keyword evidence="1" id="KW-0808">Transferase</keyword>
<dbReference type="PROSITE" id="PS51273">
    <property type="entry name" value="GATASE_TYPE_1"/>
    <property type="match status" value="1"/>
</dbReference>
<sequence>MHSRCMGNDGKPILGICRGIQIMNVACGGTLYQDLEKEGGFEHHFGDKYHLQ</sequence>
<organism evidence="1 2">
    <name type="scientific">Blautia luti</name>
    <dbReference type="NCBI Taxonomy" id="89014"/>
    <lineage>
        <taxon>Bacteria</taxon>
        <taxon>Bacillati</taxon>
        <taxon>Bacillota</taxon>
        <taxon>Clostridia</taxon>
        <taxon>Lachnospirales</taxon>
        <taxon>Lachnospiraceae</taxon>
        <taxon>Blautia</taxon>
    </lineage>
</organism>
<dbReference type="Gene3D" id="3.40.50.880">
    <property type="match status" value="1"/>
</dbReference>
<dbReference type="SUPFAM" id="SSF52317">
    <property type="entry name" value="Class I glutamine amidotransferase-like"/>
    <property type="match status" value="1"/>
</dbReference>
<dbReference type="InterPro" id="IPR044668">
    <property type="entry name" value="PuuD-like"/>
</dbReference>
<dbReference type="PANTHER" id="PTHR43235:SF1">
    <property type="entry name" value="GLUTAMINE AMIDOTRANSFERASE PB2B2.05-RELATED"/>
    <property type="match status" value="1"/>
</dbReference>
<proteinExistence type="predicted"/>
<evidence type="ECO:0000313" key="2">
    <source>
        <dbReference type="Proteomes" id="UP000408482"/>
    </source>
</evidence>
<dbReference type="GO" id="GO:0016811">
    <property type="term" value="F:hydrolase activity, acting on carbon-nitrogen (but not peptide) bonds, in linear amides"/>
    <property type="evidence" value="ECO:0007669"/>
    <property type="project" value="InterPro"/>
</dbReference>
<dbReference type="Proteomes" id="UP000408482">
    <property type="component" value="Unassembled WGS sequence"/>
</dbReference>
<dbReference type="PANTHER" id="PTHR43235">
    <property type="entry name" value="GLUTAMINE AMIDOTRANSFERASE PB2B2.05-RELATED"/>
    <property type="match status" value="1"/>
</dbReference>
<keyword evidence="2" id="KW-1185">Reference proteome</keyword>
<dbReference type="Pfam" id="PF07722">
    <property type="entry name" value="Peptidase_C26"/>
    <property type="match status" value="1"/>
</dbReference>
<protein>
    <submittedName>
        <fullName evidence="1">Glutamine amidotransferase</fullName>
        <ecNumber evidence="1">2.4.2.-</ecNumber>
    </submittedName>
</protein>
<dbReference type="AlphaFoldDB" id="A0A564VJZ6"/>
<keyword evidence="1" id="KW-0315">Glutamine amidotransferase</keyword>
<dbReference type="EMBL" id="CABHNW010000019">
    <property type="protein sequence ID" value="VUX32132.1"/>
    <property type="molecule type" value="Genomic_DNA"/>
</dbReference>
<keyword evidence="1" id="KW-0328">Glycosyltransferase</keyword>
<name>A0A564VJZ6_9FIRM</name>